<gene>
    <name evidence="1" type="ORF">DFR40_2486</name>
</gene>
<protein>
    <submittedName>
        <fullName evidence="1">Uncharacterized protein</fullName>
    </submittedName>
</protein>
<dbReference type="EMBL" id="RBXP01000016">
    <property type="protein sequence ID" value="RKT51272.1"/>
    <property type="molecule type" value="Genomic_DNA"/>
</dbReference>
<dbReference type="AlphaFoldDB" id="A0A495VPT3"/>
<evidence type="ECO:0000313" key="1">
    <source>
        <dbReference type="EMBL" id="RKT51272.1"/>
    </source>
</evidence>
<dbReference type="OrthoDB" id="10006410at2"/>
<keyword evidence="2" id="KW-1185">Reference proteome</keyword>
<organism evidence="1 2">
    <name type="scientific">Azonexus fungiphilus</name>
    <dbReference type="NCBI Taxonomy" id="146940"/>
    <lineage>
        <taxon>Bacteria</taxon>
        <taxon>Pseudomonadati</taxon>
        <taxon>Pseudomonadota</taxon>
        <taxon>Betaproteobacteria</taxon>
        <taxon>Rhodocyclales</taxon>
        <taxon>Azonexaceae</taxon>
        <taxon>Azonexus</taxon>
    </lineage>
</organism>
<dbReference type="RefSeq" id="WP_121458789.1">
    <property type="nucleotide sequence ID" value="NZ_RBXP01000016.1"/>
</dbReference>
<sequence length="71" mass="7620">MTPKASAREAPAQALERAYRMALGVEAAARQRLGDGDPAFVDLTQWLLAAELLSLLDELRAGLLASLDPRS</sequence>
<accession>A0A495VPT3</accession>
<reference evidence="1 2" key="1">
    <citation type="submission" date="2018-10" db="EMBL/GenBank/DDBJ databases">
        <title>Genomic Encyclopedia of Type Strains, Phase IV (KMG-IV): sequencing the most valuable type-strain genomes for metagenomic binning, comparative biology and taxonomic classification.</title>
        <authorList>
            <person name="Goeker M."/>
        </authorList>
    </citation>
    <scope>NUCLEOTIDE SEQUENCE [LARGE SCALE GENOMIC DNA]</scope>
    <source>
        <strain evidence="1 2">DSM 23841</strain>
    </source>
</reference>
<name>A0A495VPT3_9RHOO</name>
<dbReference type="Proteomes" id="UP000270626">
    <property type="component" value="Unassembled WGS sequence"/>
</dbReference>
<proteinExistence type="predicted"/>
<evidence type="ECO:0000313" key="2">
    <source>
        <dbReference type="Proteomes" id="UP000270626"/>
    </source>
</evidence>
<comment type="caution">
    <text evidence="1">The sequence shown here is derived from an EMBL/GenBank/DDBJ whole genome shotgun (WGS) entry which is preliminary data.</text>
</comment>